<dbReference type="EMBL" id="JBHMBH010000019">
    <property type="protein sequence ID" value="MFB9714090.1"/>
    <property type="molecule type" value="Genomic_DNA"/>
</dbReference>
<sequence length="111" mass="11636">MPILAIAVTTIDCDGHDGTPCPDNTVVEFPHPQSVAIRLAKQSGWTVWIETMCPECTSVQAAAAAPTPLDLPPVTVDAIVPALMVLAADAGEDATGWCARMKAERRQLVGA</sequence>
<evidence type="ECO:0000313" key="2">
    <source>
        <dbReference type="Proteomes" id="UP001589536"/>
    </source>
</evidence>
<organism evidence="1 2">
    <name type="scientific">Arthrobacter methylotrophus</name>
    <dbReference type="NCBI Taxonomy" id="121291"/>
    <lineage>
        <taxon>Bacteria</taxon>
        <taxon>Bacillati</taxon>
        <taxon>Actinomycetota</taxon>
        <taxon>Actinomycetes</taxon>
        <taxon>Micrococcales</taxon>
        <taxon>Micrococcaceae</taxon>
        <taxon>Arthrobacter</taxon>
    </lineage>
</organism>
<dbReference type="RefSeq" id="WP_345043243.1">
    <property type="nucleotide sequence ID" value="NZ_BAABED010000001.1"/>
</dbReference>
<gene>
    <name evidence="1" type="ORF">ACFFPI_07955</name>
</gene>
<proteinExistence type="predicted"/>
<keyword evidence="2" id="KW-1185">Reference proteome</keyword>
<name>A0ABV5UNK2_9MICC</name>
<evidence type="ECO:0000313" key="1">
    <source>
        <dbReference type="EMBL" id="MFB9714090.1"/>
    </source>
</evidence>
<dbReference type="Proteomes" id="UP001589536">
    <property type="component" value="Unassembled WGS sequence"/>
</dbReference>
<protein>
    <submittedName>
        <fullName evidence="1">Uncharacterized protein</fullName>
    </submittedName>
</protein>
<accession>A0ABV5UNK2</accession>
<comment type="caution">
    <text evidence="1">The sequence shown here is derived from an EMBL/GenBank/DDBJ whole genome shotgun (WGS) entry which is preliminary data.</text>
</comment>
<reference evidence="1 2" key="1">
    <citation type="submission" date="2024-09" db="EMBL/GenBank/DDBJ databases">
        <authorList>
            <person name="Sun Q."/>
            <person name="Mori K."/>
        </authorList>
    </citation>
    <scope>NUCLEOTIDE SEQUENCE [LARGE SCALE GENOMIC DNA]</scope>
    <source>
        <strain evidence="1 2">JCM 13519</strain>
    </source>
</reference>